<evidence type="ECO:0000313" key="2">
    <source>
        <dbReference type="EMBL" id="CAF3829825.1"/>
    </source>
</evidence>
<dbReference type="EMBL" id="CAJNOE010000691">
    <property type="protein sequence ID" value="CAF1310875.1"/>
    <property type="molecule type" value="Genomic_DNA"/>
</dbReference>
<dbReference type="Proteomes" id="UP000663868">
    <property type="component" value="Unassembled WGS sequence"/>
</dbReference>
<evidence type="ECO:0000313" key="3">
    <source>
        <dbReference type="Proteomes" id="UP000663860"/>
    </source>
</evidence>
<dbReference type="Proteomes" id="UP000663860">
    <property type="component" value="Unassembled WGS sequence"/>
</dbReference>
<name>A0A815EU99_9BILA</name>
<comment type="caution">
    <text evidence="1">The sequence shown here is derived from an EMBL/GenBank/DDBJ whole genome shotgun (WGS) entry which is preliminary data.</text>
</comment>
<organism evidence="1 3">
    <name type="scientific">Adineta steineri</name>
    <dbReference type="NCBI Taxonomy" id="433720"/>
    <lineage>
        <taxon>Eukaryota</taxon>
        <taxon>Metazoa</taxon>
        <taxon>Spiralia</taxon>
        <taxon>Gnathifera</taxon>
        <taxon>Rotifera</taxon>
        <taxon>Eurotatoria</taxon>
        <taxon>Bdelloidea</taxon>
        <taxon>Adinetida</taxon>
        <taxon>Adinetidae</taxon>
        <taxon>Adineta</taxon>
    </lineage>
</organism>
<sequence length="124" mass="14788">MDKTPFLSTILTLYKHKLNDHRNQIIIVSHWTMIKTGFGNVEQGKVDEFIHFDERDEKGVWINHMADTKKVSAKYLMEKDIFAVEFSYLKSAVLYPLNIRENVLSYKVEEFNSLDYYIKKRIHE</sequence>
<accession>A0A815EU99</accession>
<gene>
    <name evidence="1" type="ORF">IZO911_LOCUS34597</name>
    <name evidence="2" type="ORF">KXQ929_LOCUS18783</name>
</gene>
<evidence type="ECO:0000313" key="1">
    <source>
        <dbReference type="EMBL" id="CAF1310875.1"/>
    </source>
</evidence>
<protein>
    <submittedName>
        <fullName evidence="1">Uncharacterized protein</fullName>
    </submittedName>
</protein>
<dbReference type="AlphaFoldDB" id="A0A815EU99"/>
<proteinExistence type="predicted"/>
<reference evidence="1" key="1">
    <citation type="submission" date="2021-02" db="EMBL/GenBank/DDBJ databases">
        <authorList>
            <person name="Nowell W R."/>
        </authorList>
    </citation>
    <scope>NUCLEOTIDE SEQUENCE</scope>
</reference>
<dbReference type="EMBL" id="CAJOBB010001242">
    <property type="protein sequence ID" value="CAF3829825.1"/>
    <property type="molecule type" value="Genomic_DNA"/>
</dbReference>